<evidence type="ECO:0000256" key="5">
    <source>
        <dbReference type="ARBA" id="ARBA00022605"/>
    </source>
</evidence>
<dbReference type="PROSITE" id="PS00885">
    <property type="entry name" value="EPSP_SYNTHASE_2"/>
    <property type="match status" value="1"/>
</dbReference>
<evidence type="ECO:0000256" key="4">
    <source>
        <dbReference type="ARBA" id="ARBA00022490"/>
    </source>
</evidence>
<accession>A0A382IFX6</accession>
<dbReference type="GO" id="GO:0009073">
    <property type="term" value="P:aromatic amino acid family biosynthetic process"/>
    <property type="evidence" value="ECO:0007669"/>
    <property type="project" value="UniProtKB-KW"/>
</dbReference>
<dbReference type="EC" id="2.5.1.19" evidence="3"/>
<dbReference type="InterPro" id="IPR036968">
    <property type="entry name" value="Enolpyruvate_Tfrase_sf"/>
</dbReference>
<dbReference type="InterPro" id="IPR023193">
    <property type="entry name" value="EPSP_synthase_CS"/>
</dbReference>
<dbReference type="UniPathway" id="UPA00053">
    <property type="reaction ID" value="UER00089"/>
</dbReference>
<feature type="domain" description="Enolpyruvate transferase" evidence="9">
    <location>
        <begin position="12"/>
        <end position="428"/>
    </location>
</feature>
<name>A0A382IFX6_9ZZZZ</name>
<feature type="non-terminal residue" evidence="10">
    <location>
        <position position="428"/>
    </location>
</feature>
<evidence type="ECO:0000259" key="9">
    <source>
        <dbReference type="Pfam" id="PF00275"/>
    </source>
</evidence>
<evidence type="ECO:0000256" key="7">
    <source>
        <dbReference type="ARBA" id="ARBA00023141"/>
    </source>
</evidence>
<dbReference type="Gene3D" id="3.65.10.10">
    <property type="entry name" value="Enolpyruvate transferase domain"/>
    <property type="match status" value="2"/>
</dbReference>
<evidence type="ECO:0000256" key="3">
    <source>
        <dbReference type="ARBA" id="ARBA00012450"/>
    </source>
</evidence>
<evidence type="ECO:0000256" key="6">
    <source>
        <dbReference type="ARBA" id="ARBA00022679"/>
    </source>
</evidence>
<dbReference type="CDD" id="cd01556">
    <property type="entry name" value="EPSP_synthase"/>
    <property type="match status" value="1"/>
</dbReference>
<dbReference type="AlphaFoldDB" id="A0A382IFX6"/>
<dbReference type="InterPro" id="IPR001986">
    <property type="entry name" value="Enolpyruvate_Tfrase_dom"/>
</dbReference>
<evidence type="ECO:0000313" key="10">
    <source>
        <dbReference type="EMBL" id="SVB98560.1"/>
    </source>
</evidence>
<keyword evidence="4" id="KW-0963">Cytoplasm</keyword>
<dbReference type="GO" id="GO:0003866">
    <property type="term" value="F:3-phosphoshikimate 1-carboxyvinyltransferase activity"/>
    <property type="evidence" value="ECO:0007669"/>
    <property type="project" value="UniProtKB-EC"/>
</dbReference>
<keyword evidence="7" id="KW-0057">Aromatic amino acid biosynthesis</keyword>
<organism evidence="10">
    <name type="scientific">marine metagenome</name>
    <dbReference type="NCBI Taxonomy" id="408172"/>
    <lineage>
        <taxon>unclassified sequences</taxon>
        <taxon>metagenomes</taxon>
        <taxon>ecological metagenomes</taxon>
    </lineage>
</organism>
<dbReference type="SUPFAM" id="SSF55205">
    <property type="entry name" value="EPT/RTPC-like"/>
    <property type="match status" value="1"/>
</dbReference>
<dbReference type="Pfam" id="PF00275">
    <property type="entry name" value="EPSP_synthase"/>
    <property type="match status" value="1"/>
</dbReference>
<evidence type="ECO:0000256" key="2">
    <source>
        <dbReference type="ARBA" id="ARBA00009948"/>
    </source>
</evidence>
<protein>
    <recommendedName>
        <fullName evidence="3">3-phosphoshikimate 1-carboxyvinyltransferase</fullName>
        <ecNumber evidence="3">2.5.1.19</ecNumber>
    </recommendedName>
</protein>
<reference evidence="10" key="1">
    <citation type="submission" date="2018-05" db="EMBL/GenBank/DDBJ databases">
        <authorList>
            <person name="Lanie J.A."/>
            <person name="Ng W.-L."/>
            <person name="Kazmierczak K.M."/>
            <person name="Andrzejewski T.M."/>
            <person name="Davidsen T.M."/>
            <person name="Wayne K.J."/>
            <person name="Tettelin H."/>
            <person name="Glass J.I."/>
            <person name="Rusch D."/>
            <person name="Podicherti R."/>
            <person name="Tsui H.-C.T."/>
            <person name="Winkler M.E."/>
        </authorList>
    </citation>
    <scope>NUCLEOTIDE SEQUENCE</scope>
</reference>
<keyword evidence="6" id="KW-0808">Transferase</keyword>
<dbReference type="PANTHER" id="PTHR21090">
    <property type="entry name" value="AROM/DEHYDROQUINATE SYNTHASE"/>
    <property type="match status" value="1"/>
</dbReference>
<dbReference type="PANTHER" id="PTHR21090:SF5">
    <property type="entry name" value="PENTAFUNCTIONAL AROM POLYPEPTIDE"/>
    <property type="match status" value="1"/>
</dbReference>
<sequence length="428" mass="47487">MKKKFSVLIKNKITKFNKTISVENDKSISHRALLIASQCIGPSNLKGVLESEDVKNTIICLKKLGVKILKKNKKYIVYGNGLRSFRKPHKNLLYVGNSGTLARMLIALVATHPNLKVRVSGDNSLNKRDMKRIIEPLSKIGCTFYPKNKTTLPLTIEGTSMPLAQKHIETLGSAQVKSAILLAAINTHGITTVEEKKISRNHTENLLTAIKASIKIKKIKKNNLISLKGQENLSNFNLEIHGDPSSAAPFIVLTLLTAGSKLLIKNVNCNPTRIGFIKILKKMNANIKIKNLKIKSGESVGDILVKSSFLKPINCPKELVPSLIDEFPFLFVIASVIKGVTKFSGINELRHKESDRIKSMEIGLNQIGIKTKSTINSLKIYGNPNIQMNKTLRIFSKKDHRIAMSFFCLGKLLNGNVEINNFETVNTS</sequence>
<dbReference type="EMBL" id="UINC01067158">
    <property type="protein sequence ID" value="SVB98560.1"/>
    <property type="molecule type" value="Genomic_DNA"/>
</dbReference>
<keyword evidence="5" id="KW-0028">Amino-acid biosynthesis</keyword>
<comment type="catalytic activity">
    <reaction evidence="8">
        <text>3-phosphoshikimate + phosphoenolpyruvate = 5-O-(1-carboxyvinyl)-3-phosphoshikimate + phosphate</text>
        <dbReference type="Rhea" id="RHEA:21256"/>
        <dbReference type="ChEBI" id="CHEBI:43474"/>
        <dbReference type="ChEBI" id="CHEBI:57701"/>
        <dbReference type="ChEBI" id="CHEBI:58702"/>
        <dbReference type="ChEBI" id="CHEBI:145989"/>
        <dbReference type="EC" id="2.5.1.19"/>
    </reaction>
    <physiologicalReaction direction="left-to-right" evidence="8">
        <dbReference type="Rhea" id="RHEA:21257"/>
    </physiologicalReaction>
</comment>
<gene>
    <name evidence="10" type="ORF">METZ01_LOCUS251414</name>
</gene>
<comment type="similarity">
    <text evidence="2">Belongs to the EPSP synthase family.</text>
</comment>
<evidence type="ECO:0000256" key="1">
    <source>
        <dbReference type="ARBA" id="ARBA00004811"/>
    </source>
</evidence>
<dbReference type="FunFam" id="3.65.10.10:FF:000005">
    <property type="entry name" value="3-phosphoshikimate 1-carboxyvinyltransferase"/>
    <property type="match status" value="1"/>
</dbReference>
<dbReference type="GO" id="GO:0009423">
    <property type="term" value="P:chorismate biosynthetic process"/>
    <property type="evidence" value="ECO:0007669"/>
    <property type="project" value="UniProtKB-UniPathway"/>
</dbReference>
<dbReference type="InterPro" id="IPR013792">
    <property type="entry name" value="RNA3'P_cycl/enolpyr_Trfase_a/b"/>
</dbReference>
<dbReference type="NCBIfam" id="TIGR01356">
    <property type="entry name" value="aroA"/>
    <property type="match status" value="1"/>
</dbReference>
<dbReference type="InterPro" id="IPR006264">
    <property type="entry name" value="EPSP_synthase"/>
</dbReference>
<dbReference type="PIRSF" id="PIRSF000505">
    <property type="entry name" value="EPSPS"/>
    <property type="match status" value="1"/>
</dbReference>
<proteinExistence type="inferred from homology"/>
<evidence type="ECO:0000256" key="8">
    <source>
        <dbReference type="ARBA" id="ARBA00044633"/>
    </source>
</evidence>
<comment type="pathway">
    <text evidence="1">Metabolic intermediate biosynthesis; chorismate biosynthesis; chorismate from D-erythrose 4-phosphate and phosphoenolpyruvate: step 6/7.</text>
</comment>
<dbReference type="GO" id="GO:0008652">
    <property type="term" value="P:amino acid biosynthetic process"/>
    <property type="evidence" value="ECO:0007669"/>
    <property type="project" value="UniProtKB-KW"/>
</dbReference>